<organism evidence="4 5">
    <name type="scientific">Tachysurus vachellii</name>
    <name type="common">Darkbarbel catfish</name>
    <name type="synonym">Pelteobagrus vachellii</name>
    <dbReference type="NCBI Taxonomy" id="175792"/>
    <lineage>
        <taxon>Eukaryota</taxon>
        <taxon>Metazoa</taxon>
        <taxon>Chordata</taxon>
        <taxon>Craniata</taxon>
        <taxon>Vertebrata</taxon>
        <taxon>Euteleostomi</taxon>
        <taxon>Actinopterygii</taxon>
        <taxon>Neopterygii</taxon>
        <taxon>Teleostei</taxon>
        <taxon>Ostariophysi</taxon>
        <taxon>Siluriformes</taxon>
        <taxon>Bagridae</taxon>
        <taxon>Tachysurus</taxon>
    </lineage>
</organism>
<keyword evidence="3" id="KW-0862">Zinc</keyword>
<dbReference type="GO" id="GO:0005829">
    <property type="term" value="C:cytosol"/>
    <property type="evidence" value="ECO:0007669"/>
    <property type="project" value="TreeGrafter"/>
</dbReference>
<dbReference type="EMBL" id="JAVHJS010000013">
    <property type="protein sequence ID" value="KAK2839134.1"/>
    <property type="molecule type" value="Genomic_DNA"/>
</dbReference>
<dbReference type="PANTHER" id="PTHR43880">
    <property type="entry name" value="ALCOHOL DEHYDROGENASE"/>
    <property type="match status" value="1"/>
</dbReference>
<keyword evidence="2" id="KW-0479">Metal-binding</keyword>
<dbReference type="AlphaFoldDB" id="A0AA88MIT1"/>
<proteinExistence type="predicted"/>
<name>A0AA88MIT1_TACVA</name>
<dbReference type="Proteomes" id="UP001187315">
    <property type="component" value="Unassembled WGS sequence"/>
</dbReference>
<gene>
    <name evidence="4" type="ORF">Q7C36_013948</name>
</gene>
<dbReference type="InterPro" id="IPR036291">
    <property type="entry name" value="NAD(P)-bd_dom_sf"/>
</dbReference>
<dbReference type="GO" id="GO:0008270">
    <property type="term" value="F:zinc ion binding"/>
    <property type="evidence" value="ECO:0007669"/>
    <property type="project" value="TreeGrafter"/>
</dbReference>
<accession>A0AA88MIT1</accession>
<keyword evidence="5" id="KW-1185">Reference proteome</keyword>
<comment type="cofactor">
    <cofactor evidence="1">
        <name>Zn(2+)</name>
        <dbReference type="ChEBI" id="CHEBI:29105"/>
    </cofactor>
</comment>
<evidence type="ECO:0000256" key="3">
    <source>
        <dbReference type="ARBA" id="ARBA00022833"/>
    </source>
</evidence>
<feature type="non-terminal residue" evidence="4">
    <location>
        <position position="155"/>
    </location>
</feature>
<evidence type="ECO:0000313" key="4">
    <source>
        <dbReference type="EMBL" id="KAK2839134.1"/>
    </source>
</evidence>
<evidence type="ECO:0000313" key="5">
    <source>
        <dbReference type="Proteomes" id="UP001187315"/>
    </source>
</evidence>
<evidence type="ECO:0000256" key="1">
    <source>
        <dbReference type="ARBA" id="ARBA00001947"/>
    </source>
</evidence>
<dbReference type="Gene3D" id="3.40.50.720">
    <property type="entry name" value="NAD(P)-binding Rossmann-like Domain"/>
    <property type="match status" value="1"/>
</dbReference>
<dbReference type="InterPro" id="IPR011032">
    <property type="entry name" value="GroES-like_sf"/>
</dbReference>
<comment type="caution">
    <text evidence="4">The sequence shown here is derived from an EMBL/GenBank/DDBJ whole genome shotgun (WGS) entry which is preliminary data.</text>
</comment>
<dbReference type="GO" id="GO:0051903">
    <property type="term" value="F:S-(hydroxymethyl)glutathione dehydrogenase [NAD(P)+] activity"/>
    <property type="evidence" value="ECO:0007669"/>
    <property type="project" value="TreeGrafter"/>
</dbReference>
<reference evidence="4" key="1">
    <citation type="submission" date="2023-08" db="EMBL/GenBank/DDBJ databases">
        <title>Pelteobagrus vachellii genome.</title>
        <authorList>
            <person name="Liu H."/>
        </authorList>
    </citation>
    <scope>NUCLEOTIDE SEQUENCE</scope>
    <source>
        <strain evidence="4">PRFRI_2022a</strain>
        <tissue evidence="4">Muscle</tissue>
    </source>
</reference>
<dbReference type="GO" id="GO:0046294">
    <property type="term" value="P:formaldehyde catabolic process"/>
    <property type="evidence" value="ECO:0007669"/>
    <property type="project" value="TreeGrafter"/>
</dbReference>
<dbReference type="SUPFAM" id="SSF50129">
    <property type="entry name" value="GroES-like"/>
    <property type="match status" value="1"/>
</dbReference>
<dbReference type="SUPFAM" id="SSF51735">
    <property type="entry name" value="NAD(P)-binding Rossmann-fold domains"/>
    <property type="match status" value="1"/>
</dbReference>
<sequence>KKTQQCVLADGTSRVTCKGQQIYQFLGVSTFCEYTVVPEYNVAKIHRDAALDKVCLLGCGVATGYGAALNAAKVERGTVCAVFGLGAVGLAAVMGCKSAGASRIIGVDINSEKWGDGLNSKNKQSHAGFPSPPFFSFCSSRLAGAESSRRGRHMG</sequence>
<evidence type="ECO:0000256" key="2">
    <source>
        <dbReference type="ARBA" id="ARBA00022723"/>
    </source>
</evidence>
<protein>
    <submittedName>
        <fullName evidence="4">Uncharacterized protein</fullName>
    </submittedName>
</protein>
<dbReference type="Gene3D" id="3.90.180.10">
    <property type="entry name" value="Medium-chain alcohol dehydrogenases, catalytic domain"/>
    <property type="match status" value="1"/>
</dbReference>
<dbReference type="PANTHER" id="PTHR43880:SF32">
    <property type="entry name" value="S-(HYDROXYMETHYL)GLUTATHIONE DEHYDROGENASE"/>
    <property type="match status" value="1"/>
</dbReference>